<evidence type="ECO:0000313" key="1">
    <source>
        <dbReference type="EMBL" id="PQO31035.1"/>
    </source>
</evidence>
<dbReference type="Proteomes" id="UP000240009">
    <property type="component" value="Unassembled WGS sequence"/>
</dbReference>
<organism evidence="1 2">
    <name type="scientific">Blastopirellula marina</name>
    <dbReference type="NCBI Taxonomy" id="124"/>
    <lineage>
        <taxon>Bacteria</taxon>
        <taxon>Pseudomonadati</taxon>
        <taxon>Planctomycetota</taxon>
        <taxon>Planctomycetia</taxon>
        <taxon>Pirellulales</taxon>
        <taxon>Pirellulaceae</taxon>
        <taxon>Blastopirellula</taxon>
    </lineage>
</organism>
<sequence length="134" mass="14814">MLDPSNIPEIDDQELLRRYVVSRSHIRQQDLTVKPDAFMPPSNLEMSVTRDVSLSEAEVWEIGRSVANARGKQLRGSANVIAKTYRANELNVEVDVIPDNPNHAIITGWPSDKADQKAIALQIAAVAKFAPVPD</sequence>
<protein>
    <submittedName>
        <fullName evidence="1">Uncharacterized protein</fullName>
    </submittedName>
</protein>
<name>A0A2S8FFT7_9BACT</name>
<proteinExistence type="predicted"/>
<dbReference type="AlphaFoldDB" id="A0A2S8FFT7"/>
<accession>A0A2S8FFT7</accession>
<dbReference type="OrthoDB" id="572791at2"/>
<dbReference type="RefSeq" id="WP_105353407.1">
    <property type="nucleotide sequence ID" value="NZ_PUIA01000037.1"/>
</dbReference>
<comment type="caution">
    <text evidence="1">The sequence shown here is derived from an EMBL/GenBank/DDBJ whole genome shotgun (WGS) entry which is preliminary data.</text>
</comment>
<evidence type="ECO:0000313" key="2">
    <source>
        <dbReference type="Proteomes" id="UP000240009"/>
    </source>
</evidence>
<gene>
    <name evidence="1" type="ORF">C5Y96_11795</name>
</gene>
<dbReference type="EMBL" id="PUIA01000037">
    <property type="protein sequence ID" value="PQO31035.1"/>
    <property type="molecule type" value="Genomic_DNA"/>
</dbReference>
<reference evidence="1 2" key="1">
    <citation type="submission" date="2018-02" db="EMBL/GenBank/DDBJ databases">
        <title>Comparative genomes isolates from brazilian mangrove.</title>
        <authorList>
            <person name="Araujo J.E."/>
            <person name="Taketani R.G."/>
            <person name="Silva M.C.P."/>
            <person name="Loureco M.V."/>
            <person name="Andreote F.D."/>
        </authorList>
    </citation>
    <scope>NUCLEOTIDE SEQUENCE [LARGE SCALE GENOMIC DNA]</scope>
    <source>
        <strain evidence="1 2">HEX-2 MGV</strain>
    </source>
</reference>